<dbReference type="Proteomes" id="UP000010820">
    <property type="component" value="Chromosome"/>
</dbReference>
<dbReference type="AlphaFoldDB" id="L0GEC2"/>
<keyword evidence="1" id="KW-0418">Kinase</keyword>
<dbReference type="SUPFAM" id="SSF56112">
    <property type="entry name" value="Protein kinase-like (PK-like)"/>
    <property type="match status" value="1"/>
</dbReference>
<dbReference type="eggNOG" id="COG0515">
    <property type="taxonomic scope" value="Bacteria"/>
</dbReference>
<dbReference type="Pfam" id="PF06293">
    <property type="entry name" value="Kdo"/>
    <property type="match status" value="1"/>
</dbReference>
<dbReference type="PATRIC" id="fig|644801.3.peg.464"/>
<accession>L0GEC2</accession>
<dbReference type="EMBL" id="CP003071">
    <property type="protein sequence ID" value="AGA85073.1"/>
    <property type="molecule type" value="Genomic_DNA"/>
</dbReference>
<dbReference type="RefSeq" id="WP_015275458.1">
    <property type="nucleotide sequence ID" value="NC_019936.1"/>
</dbReference>
<keyword evidence="1" id="KW-0808">Transferase</keyword>
<reference evidence="1 2" key="1">
    <citation type="submission" date="2011-10" db="EMBL/GenBank/DDBJ databases">
        <title>Complete sequence of chromosome of Pseudomonas stutzeri RCH2.</title>
        <authorList>
            <consortium name="US DOE Joint Genome Institute"/>
            <person name="Lucas S."/>
            <person name="Han J."/>
            <person name="Lapidus A."/>
            <person name="Cheng J.-F."/>
            <person name="Goodwin L."/>
            <person name="Pitluck S."/>
            <person name="Peters L."/>
            <person name="Ovchinnikova G."/>
            <person name="Zeytun A."/>
            <person name="Lu M."/>
            <person name="Detter J.C."/>
            <person name="Han C."/>
            <person name="Tapia R."/>
            <person name="Land M."/>
            <person name="Hauser L."/>
            <person name="Kyrpides N."/>
            <person name="Ivanova N."/>
            <person name="Pagani I."/>
            <person name="Chakraborty R."/>
            <person name="Arkin A."/>
            <person name="Dehal P."/>
            <person name="Wall J."/>
            <person name="Hazen T."/>
            <person name="Woyke T."/>
        </authorList>
    </citation>
    <scope>NUCLEOTIDE SEQUENCE [LARGE SCALE GENOMIC DNA]</scope>
    <source>
        <strain evidence="1 2">RCH2</strain>
    </source>
</reference>
<proteinExistence type="predicted"/>
<dbReference type="KEGG" id="psh:Psest_0466"/>
<dbReference type="HOGENOM" id="CLU_112033_0_0_6"/>
<dbReference type="STRING" id="644801.Psest_0466"/>
<organism evidence="1 2">
    <name type="scientific">Stutzerimonas stutzeri RCH2</name>
    <dbReference type="NCBI Taxonomy" id="644801"/>
    <lineage>
        <taxon>Bacteria</taxon>
        <taxon>Pseudomonadati</taxon>
        <taxon>Pseudomonadota</taxon>
        <taxon>Gammaproteobacteria</taxon>
        <taxon>Pseudomonadales</taxon>
        <taxon>Pseudomonadaceae</taxon>
        <taxon>Stutzerimonas</taxon>
    </lineage>
</organism>
<dbReference type="InterPro" id="IPR011009">
    <property type="entry name" value="Kinase-like_dom_sf"/>
</dbReference>
<evidence type="ECO:0000313" key="1">
    <source>
        <dbReference type="EMBL" id="AGA85073.1"/>
    </source>
</evidence>
<protein>
    <submittedName>
        <fullName evidence="1">Lipopolysaccharide kinase (Kdo/WaaP) family</fullName>
    </submittedName>
</protein>
<dbReference type="GO" id="GO:0016301">
    <property type="term" value="F:kinase activity"/>
    <property type="evidence" value="ECO:0007669"/>
    <property type="project" value="UniProtKB-KW"/>
</dbReference>
<evidence type="ECO:0000313" key="2">
    <source>
        <dbReference type="Proteomes" id="UP000010820"/>
    </source>
</evidence>
<name>L0GEC2_STUST</name>
<gene>
    <name evidence="1" type="ORF">Psest_0466</name>
</gene>
<sequence length="210" mass="24767">MRSVSAEELQRWIAGGQVLERDARGPKVVRLSDGRFLKIFHTRKAAPLARLIPPAQRFARNAELLHRHDIAAPQVTDKFWLDRSKGLSACLYLPLAGQSLEQILRDDPRLLEQLLPKLSRFIAELHSKRLYFRSLHLGNIIKIDENHFGLIDFLDLRQKTLPLTRWHVRRNFRHLENYLRRRKITNFPIQKLEQLYCNHAKKPLIKPRPE</sequence>